<dbReference type="EMBL" id="JAPFFF010000004">
    <property type="protein sequence ID" value="KAK8892311.1"/>
    <property type="molecule type" value="Genomic_DNA"/>
</dbReference>
<dbReference type="Proteomes" id="UP001470230">
    <property type="component" value="Unassembled WGS sequence"/>
</dbReference>
<feature type="domain" description="Protein kinase" evidence="3">
    <location>
        <begin position="12"/>
        <end position="270"/>
    </location>
</feature>
<comment type="caution">
    <text evidence="4">The sequence shown here is derived from an EMBL/GenBank/DDBJ whole genome shotgun (WGS) entry which is preliminary data.</text>
</comment>
<dbReference type="SUPFAM" id="SSF52540">
    <property type="entry name" value="P-loop containing nucleoside triphosphate hydrolases"/>
    <property type="match status" value="1"/>
</dbReference>
<dbReference type="SUPFAM" id="SSF56112">
    <property type="entry name" value="Protein kinase-like (PK-like)"/>
    <property type="match status" value="1"/>
</dbReference>
<dbReference type="PROSITE" id="PS50011">
    <property type="entry name" value="PROTEIN_KINASE_DOM"/>
    <property type="match status" value="1"/>
</dbReference>
<dbReference type="Gene3D" id="1.10.510.10">
    <property type="entry name" value="Transferase(Phosphotransferase) domain 1"/>
    <property type="match status" value="1"/>
</dbReference>
<accession>A0ABR2KNH6</accession>
<dbReference type="InterPro" id="IPR017441">
    <property type="entry name" value="Protein_kinase_ATP_BS"/>
</dbReference>
<dbReference type="InterPro" id="IPR027417">
    <property type="entry name" value="P-loop_NTPase"/>
</dbReference>
<evidence type="ECO:0000313" key="4">
    <source>
        <dbReference type="EMBL" id="KAK8892311.1"/>
    </source>
</evidence>
<gene>
    <name evidence="4" type="ORF">M9Y10_029537</name>
</gene>
<dbReference type="SMART" id="SM00175">
    <property type="entry name" value="RAB"/>
    <property type="match status" value="1"/>
</dbReference>
<keyword evidence="2" id="KW-0067">ATP-binding</keyword>
<evidence type="ECO:0000259" key="3">
    <source>
        <dbReference type="PROSITE" id="PS50011"/>
    </source>
</evidence>
<organism evidence="4 5">
    <name type="scientific">Tritrichomonas musculus</name>
    <dbReference type="NCBI Taxonomy" id="1915356"/>
    <lineage>
        <taxon>Eukaryota</taxon>
        <taxon>Metamonada</taxon>
        <taxon>Parabasalia</taxon>
        <taxon>Tritrichomonadida</taxon>
        <taxon>Tritrichomonadidae</taxon>
        <taxon>Tritrichomonas</taxon>
    </lineage>
</organism>
<evidence type="ECO:0000256" key="2">
    <source>
        <dbReference type="PROSITE-ProRule" id="PRU10141"/>
    </source>
</evidence>
<dbReference type="PRINTS" id="PR00109">
    <property type="entry name" value="TYRKINASE"/>
</dbReference>
<evidence type="ECO:0000313" key="5">
    <source>
        <dbReference type="Proteomes" id="UP001470230"/>
    </source>
</evidence>
<dbReference type="InterPro" id="IPR001806">
    <property type="entry name" value="Small_GTPase"/>
</dbReference>
<dbReference type="PROSITE" id="PS51419">
    <property type="entry name" value="RAB"/>
    <property type="match status" value="1"/>
</dbReference>
<dbReference type="InterPro" id="IPR001245">
    <property type="entry name" value="Ser-Thr/Tyr_kinase_cat_dom"/>
</dbReference>
<keyword evidence="2" id="KW-0547">Nucleotide-binding</keyword>
<dbReference type="PROSITE" id="PS00107">
    <property type="entry name" value="PROTEIN_KINASE_ATP"/>
    <property type="match status" value="1"/>
</dbReference>
<dbReference type="InterPro" id="IPR051681">
    <property type="entry name" value="Ser/Thr_Kinases-Pseudokinases"/>
</dbReference>
<name>A0ABR2KNH6_9EUKA</name>
<dbReference type="InterPro" id="IPR011009">
    <property type="entry name" value="Kinase-like_dom_sf"/>
</dbReference>
<dbReference type="PANTHER" id="PTHR44329">
    <property type="entry name" value="SERINE/THREONINE-PROTEIN KINASE TNNI3K-RELATED"/>
    <property type="match status" value="1"/>
</dbReference>
<dbReference type="Pfam" id="PF07714">
    <property type="entry name" value="PK_Tyr_Ser-Thr"/>
    <property type="match status" value="1"/>
</dbReference>
<dbReference type="InterPro" id="IPR000719">
    <property type="entry name" value="Prot_kinase_dom"/>
</dbReference>
<proteinExistence type="inferred from homology"/>
<dbReference type="PRINTS" id="PR00449">
    <property type="entry name" value="RASTRNSFRMNG"/>
</dbReference>
<reference evidence="4 5" key="1">
    <citation type="submission" date="2024-04" db="EMBL/GenBank/DDBJ databases">
        <title>Tritrichomonas musculus Genome.</title>
        <authorList>
            <person name="Alves-Ferreira E."/>
            <person name="Grigg M."/>
            <person name="Lorenzi H."/>
            <person name="Galac M."/>
        </authorList>
    </citation>
    <scope>NUCLEOTIDE SEQUENCE [LARGE SCALE GENOMIC DNA]</scope>
    <source>
        <strain evidence="4 5">EAF2021</strain>
    </source>
</reference>
<dbReference type="Gene3D" id="3.40.50.300">
    <property type="entry name" value="P-loop containing nucleotide triphosphate hydrolases"/>
    <property type="match status" value="1"/>
</dbReference>
<evidence type="ECO:0000256" key="1">
    <source>
        <dbReference type="ARBA" id="ARBA00008171"/>
    </source>
</evidence>
<sequence length="483" mass="55359">MHSELIFNIKDYKIVGTLGNGSFGQVFLAENINTHQKFAAKVSHQKFSTDEDYVNISTQIEALSKFRNPSVLSVFKFSPINFLAEPYPVILTDYMSNGSLYRVLNSDPNSYEFTITRKYVILLGIALGMQYLHSNNIIHCNLNPENVILDEQYFPHISDFGLLKLSKRNFVRLDSLLYIAPEILEEKEFDSKADVYSYSLIAYTIFTGRKPIIEGPSFMKIPDIIKGKRPDLSMIKEKQTKSFLQKCWSKNPKDRPSFDKIIETLTDPDFYTLFNINFGAVLNYLKHYYPQQEKTMNIPEPPQKNLTAPQVFNVFCLGNSGAGKTSLLSSFINGANHPSLEPTVSPSIFYSKIFTTEHGDVNLHIYDMPGQQKFKKIHERYLKIAHAIIFFTDVHIHEEYKELKPWMKMGNDYSNGAVFYLATTKSDLGMNNTNDELRSFADANNMALCLTSWDDMNTVDKMFNKVASDLLLKYPDGYPKSFE</sequence>
<keyword evidence="5" id="KW-1185">Reference proteome</keyword>
<dbReference type="PANTHER" id="PTHR44329:SF214">
    <property type="entry name" value="PROTEIN KINASE DOMAIN-CONTAINING PROTEIN"/>
    <property type="match status" value="1"/>
</dbReference>
<comment type="similarity">
    <text evidence="1">Belongs to the protein kinase superfamily. TKL Ser/Thr protein kinase family. ROCO subfamily.</text>
</comment>
<dbReference type="NCBIfam" id="TIGR00231">
    <property type="entry name" value="small_GTP"/>
    <property type="match status" value="1"/>
</dbReference>
<protein>
    <recommendedName>
        <fullName evidence="3">Protein kinase domain-containing protein</fullName>
    </recommendedName>
</protein>
<dbReference type="InterPro" id="IPR005225">
    <property type="entry name" value="Small_GTP-bd"/>
</dbReference>
<dbReference type="CDD" id="cd00154">
    <property type="entry name" value="Rab"/>
    <property type="match status" value="1"/>
</dbReference>
<feature type="binding site" evidence="2">
    <location>
        <position position="41"/>
    </location>
    <ligand>
        <name>ATP</name>
        <dbReference type="ChEBI" id="CHEBI:30616"/>
    </ligand>
</feature>
<dbReference type="Pfam" id="PF00071">
    <property type="entry name" value="Ras"/>
    <property type="match status" value="1"/>
</dbReference>